<dbReference type="Proteomes" id="UP001408356">
    <property type="component" value="Unassembled WGS sequence"/>
</dbReference>
<dbReference type="EMBL" id="JARVKF010000331">
    <property type="protein sequence ID" value="KAK9419049.1"/>
    <property type="molecule type" value="Genomic_DNA"/>
</dbReference>
<gene>
    <name evidence="1" type="ORF">SUNI508_07570</name>
</gene>
<sequence length="208" mass="23784">MKSIHEVIIVGPLGPGEFSRRARQQRWLKNMTRIATLREHLRDSREIFFDGVGQSSPNRIEGLVRSLLTDQIIWDLRTQSRHHPTVISAKSDTLYSRIRSSRSHTIPSNTFPTLRRDLSTEAPFTIFELLPSFLPEKYASTPLESLHAHMSRGLYNFGVHTQQRIRALSLTRTSPLDTFDIGDDHYSSTVLKGAAAEEEWDILVYAAR</sequence>
<comment type="caution">
    <text evidence="1">The sequence shown here is derived from an EMBL/GenBank/DDBJ whole genome shotgun (WGS) entry which is preliminary data.</text>
</comment>
<accession>A0ABR2UWW5</accession>
<evidence type="ECO:0000313" key="1">
    <source>
        <dbReference type="EMBL" id="KAK9419049.1"/>
    </source>
</evidence>
<keyword evidence="2" id="KW-1185">Reference proteome</keyword>
<proteinExistence type="predicted"/>
<protein>
    <submittedName>
        <fullName evidence="1">Uncharacterized protein</fullName>
    </submittedName>
</protein>
<name>A0ABR2UWW5_9PEZI</name>
<organism evidence="1 2">
    <name type="scientific">Seiridium unicorne</name>
    <dbReference type="NCBI Taxonomy" id="138068"/>
    <lineage>
        <taxon>Eukaryota</taxon>
        <taxon>Fungi</taxon>
        <taxon>Dikarya</taxon>
        <taxon>Ascomycota</taxon>
        <taxon>Pezizomycotina</taxon>
        <taxon>Sordariomycetes</taxon>
        <taxon>Xylariomycetidae</taxon>
        <taxon>Amphisphaeriales</taxon>
        <taxon>Sporocadaceae</taxon>
        <taxon>Seiridium</taxon>
    </lineage>
</organism>
<reference evidence="1 2" key="1">
    <citation type="journal article" date="2024" name="J. Plant Pathol.">
        <title>Sequence and assembly of the genome of Seiridium unicorne, isolate CBS 538.82, causal agent of cypress canker disease.</title>
        <authorList>
            <person name="Scali E."/>
            <person name="Rocca G.D."/>
            <person name="Danti R."/>
            <person name="Garbelotto M."/>
            <person name="Barberini S."/>
            <person name="Baroncelli R."/>
            <person name="Emiliani G."/>
        </authorList>
    </citation>
    <scope>NUCLEOTIDE SEQUENCE [LARGE SCALE GENOMIC DNA]</scope>
    <source>
        <strain evidence="1 2">BM-138-508</strain>
    </source>
</reference>
<evidence type="ECO:0000313" key="2">
    <source>
        <dbReference type="Proteomes" id="UP001408356"/>
    </source>
</evidence>